<dbReference type="Proteomes" id="UP000264719">
    <property type="component" value="Unassembled WGS sequence"/>
</dbReference>
<dbReference type="Pfam" id="PF00356">
    <property type="entry name" value="LacI"/>
    <property type="match status" value="1"/>
</dbReference>
<dbReference type="GO" id="GO:0000976">
    <property type="term" value="F:transcription cis-regulatory region binding"/>
    <property type="evidence" value="ECO:0007669"/>
    <property type="project" value="TreeGrafter"/>
</dbReference>
<evidence type="ECO:0000256" key="3">
    <source>
        <dbReference type="ARBA" id="ARBA00023163"/>
    </source>
</evidence>
<accession>A0A348WCG8</accession>
<protein>
    <recommendedName>
        <fullName evidence="4">HTH lacI-type domain-containing protein</fullName>
    </recommendedName>
</protein>
<dbReference type="InterPro" id="IPR028082">
    <property type="entry name" value="Peripla_BP_I"/>
</dbReference>
<gene>
    <name evidence="5" type="ORF">DCS45_10200</name>
</gene>
<keyword evidence="3" id="KW-0804">Transcription</keyword>
<proteinExistence type="predicted"/>
<dbReference type="InterPro" id="IPR000843">
    <property type="entry name" value="HTH_LacI"/>
</dbReference>
<evidence type="ECO:0000313" key="6">
    <source>
        <dbReference type="Proteomes" id="UP000264719"/>
    </source>
</evidence>
<dbReference type="PROSITE" id="PS50932">
    <property type="entry name" value="HTH_LACI_2"/>
    <property type="match status" value="1"/>
</dbReference>
<name>A0A348WCG8_9RHOB</name>
<comment type="caution">
    <text evidence="5">The sequence shown here is derived from an EMBL/GenBank/DDBJ whole genome shotgun (WGS) entry which is preliminary data.</text>
</comment>
<dbReference type="Gene3D" id="3.40.50.2300">
    <property type="match status" value="2"/>
</dbReference>
<dbReference type="AlphaFoldDB" id="A0A348WCG8"/>
<keyword evidence="2" id="KW-0238">DNA-binding</keyword>
<sequence>MDTWRSLLARALVWNSTKTLSRNIRFDRTMAKRTHKGAVTIKDIVAKTGYSLGTVSRALNGIEGVRPNVRKSVVDAARELGYRPNLGAKSMRSKKFGNVAFLADMSNIAFTRIALGAQSYLKEHNYSMSLCHIDDEDTVSQIDHYMGKQQFDGVLLSPNCEPSEALSDVIHSAGLPYVLINRELPGLSGGVIIDYYNSVAEAMDYLIDLGHVGILIVGGSANILPTMRSIQAYRDIRRKRGLHDTREYIACGRIDERWGTEAVLSQIEEIRDGRITAILSLNNTIFIGVLKELRRSDVTCPADVSLISFEDGHLLSLLEPPITAIVRPLLEVGVRAAERLIWLMGENGNDVGPADSASLDVRTQLVKRESCGPVRRPD</sequence>
<dbReference type="SUPFAM" id="SSF53822">
    <property type="entry name" value="Periplasmic binding protein-like I"/>
    <property type="match status" value="1"/>
</dbReference>
<dbReference type="PANTHER" id="PTHR30146">
    <property type="entry name" value="LACI-RELATED TRANSCRIPTIONAL REPRESSOR"/>
    <property type="match status" value="1"/>
</dbReference>
<dbReference type="CDD" id="cd01392">
    <property type="entry name" value="HTH_LacI"/>
    <property type="match status" value="1"/>
</dbReference>
<evidence type="ECO:0000259" key="4">
    <source>
        <dbReference type="PROSITE" id="PS50932"/>
    </source>
</evidence>
<dbReference type="GO" id="GO:0003700">
    <property type="term" value="F:DNA-binding transcription factor activity"/>
    <property type="evidence" value="ECO:0007669"/>
    <property type="project" value="TreeGrafter"/>
</dbReference>
<feature type="domain" description="HTH lacI-type" evidence="4">
    <location>
        <begin position="39"/>
        <end position="93"/>
    </location>
</feature>
<dbReference type="InterPro" id="IPR010982">
    <property type="entry name" value="Lambda_DNA-bd_dom_sf"/>
</dbReference>
<dbReference type="Gene3D" id="1.10.260.40">
    <property type="entry name" value="lambda repressor-like DNA-binding domains"/>
    <property type="match status" value="1"/>
</dbReference>
<evidence type="ECO:0000256" key="1">
    <source>
        <dbReference type="ARBA" id="ARBA00023015"/>
    </source>
</evidence>
<organism evidence="5 6">
    <name type="scientific">Roseovarius nubinhibens</name>
    <dbReference type="NCBI Taxonomy" id="314263"/>
    <lineage>
        <taxon>Bacteria</taxon>
        <taxon>Pseudomonadati</taxon>
        <taxon>Pseudomonadota</taxon>
        <taxon>Alphaproteobacteria</taxon>
        <taxon>Rhodobacterales</taxon>
        <taxon>Roseobacteraceae</taxon>
        <taxon>Roseovarius</taxon>
    </lineage>
</organism>
<dbReference type="PANTHER" id="PTHR30146:SF109">
    <property type="entry name" value="HTH-TYPE TRANSCRIPTIONAL REGULATOR GALS"/>
    <property type="match status" value="1"/>
</dbReference>
<evidence type="ECO:0000256" key="2">
    <source>
        <dbReference type="ARBA" id="ARBA00023125"/>
    </source>
</evidence>
<dbReference type="SMART" id="SM00354">
    <property type="entry name" value="HTH_LACI"/>
    <property type="match status" value="1"/>
</dbReference>
<dbReference type="Pfam" id="PF13377">
    <property type="entry name" value="Peripla_BP_3"/>
    <property type="match status" value="1"/>
</dbReference>
<dbReference type="EMBL" id="DMVW01000098">
    <property type="protein sequence ID" value="HAR52230.1"/>
    <property type="molecule type" value="Genomic_DNA"/>
</dbReference>
<dbReference type="InterPro" id="IPR046335">
    <property type="entry name" value="LacI/GalR-like_sensor"/>
</dbReference>
<reference evidence="5 6" key="1">
    <citation type="journal article" date="2018" name="Nat. Biotechnol.">
        <title>A standardized bacterial taxonomy based on genome phylogeny substantially revises the tree of life.</title>
        <authorList>
            <person name="Parks D.H."/>
            <person name="Chuvochina M."/>
            <person name="Waite D.W."/>
            <person name="Rinke C."/>
            <person name="Skarshewski A."/>
            <person name="Chaumeil P.A."/>
            <person name="Hugenholtz P."/>
        </authorList>
    </citation>
    <scope>NUCLEOTIDE SEQUENCE [LARGE SCALE GENOMIC DNA]</scope>
    <source>
        <strain evidence="5">UBA9169</strain>
    </source>
</reference>
<evidence type="ECO:0000313" key="5">
    <source>
        <dbReference type="EMBL" id="HAR52230.1"/>
    </source>
</evidence>
<keyword evidence="1" id="KW-0805">Transcription regulation</keyword>
<dbReference type="SUPFAM" id="SSF47413">
    <property type="entry name" value="lambda repressor-like DNA-binding domains"/>
    <property type="match status" value="1"/>
</dbReference>